<organism evidence="1 2">
    <name type="scientific">Coptis chinensis</name>
    <dbReference type="NCBI Taxonomy" id="261450"/>
    <lineage>
        <taxon>Eukaryota</taxon>
        <taxon>Viridiplantae</taxon>
        <taxon>Streptophyta</taxon>
        <taxon>Embryophyta</taxon>
        <taxon>Tracheophyta</taxon>
        <taxon>Spermatophyta</taxon>
        <taxon>Magnoliopsida</taxon>
        <taxon>Ranunculales</taxon>
        <taxon>Ranunculaceae</taxon>
        <taxon>Coptidoideae</taxon>
        <taxon>Coptis</taxon>
    </lineage>
</organism>
<dbReference type="Proteomes" id="UP000631114">
    <property type="component" value="Unassembled WGS sequence"/>
</dbReference>
<dbReference type="OrthoDB" id="1751583at2759"/>
<dbReference type="EMBL" id="JADFTS010000003">
    <property type="protein sequence ID" value="KAF9613509.1"/>
    <property type="molecule type" value="Genomic_DNA"/>
</dbReference>
<protein>
    <submittedName>
        <fullName evidence="1">Uncharacterized protein</fullName>
    </submittedName>
</protein>
<gene>
    <name evidence="1" type="ORF">IFM89_008356</name>
</gene>
<reference evidence="1 2" key="1">
    <citation type="submission" date="2020-10" db="EMBL/GenBank/DDBJ databases">
        <title>The Coptis chinensis genome and diversification of protoberbering-type alkaloids.</title>
        <authorList>
            <person name="Wang B."/>
            <person name="Shu S."/>
            <person name="Song C."/>
            <person name="Liu Y."/>
        </authorList>
    </citation>
    <scope>NUCLEOTIDE SEQUENCE [LARGE SCALE GENOMIC DNA]</scope>
    <source>
        <strain evidence="1">HL-2020</strain>
        <tissue evidence="1">Leaf</tissue>
    </source>
</reference>
<evidence type="ECO:0000313" key="2">
    <source>
        <dbReference type="Proteomes" id="UP000631114"/>
    </source>
</evidence>
<dbReference type="AlphaFoldDB" id="A0A835M4C1"/>
<accession>A0A835M4C1</accession>
<sequence length="153" mass="17401">MASEEEIQKGYKAVTAPTEEEQRSQISLSDQFKALADMKFSYVATCQNNPSLRVAYIDEVEESIGGCVQIVYYSVLVKAVDNLEQALGLLDDDSEWDDALKEASGFQSPKALCELFVTLMLKCEISFPEKLWKKHHHALVEDILYRYRRNNGN</sequence>
<keyword evidence="2" id="KW-1185">Reference proteome</keyword>
<comment type="caution">
    <text evidence="1">The sequence shown here is derived from an EMBL/GenBank/DDBJ whole genome shotgun (WGS) entry which is preliminary data.</text>
</comment>
<evidence type="ECO:0000313" key="1">
    <source>
        <dbReference type="EMBL" id="KAF9613509.1"/>
    </source>
</evidence>
<name>A0A835M4C1_9MAGN</name>
<proteinExistence type="predicted"/>